<reference evidence="1" key="2">
    <citation type="journal article" date="2015" name="Data Brief">
        <title>Shoot transcriptome of the giant reed, Arundo donax.</title>
        <authorList>
            <person name="Barrero R.A."/>
            <person name="Guerrero F.D."/>
            <person name="Moolhuijzen P."/>
            <person name="Goolsby J.A."/>
            <person name="Tidwell J."/>
            <person name="Bellgard S.E."/>
            <person name="Bellgard M.I."/>
        </authorList>
    </citation>
    <scope>NUCLEOTIDE SEQUENCE</scope>
    <source>
        <tissue evidence="1">Shoot tissue taken approximately 20 cm above the soil surface</tissue>
    </source>
</reference>
<accession>A0A0A9ED26</accession>
<reference evidence="1" key="1">
    <citation type="submission" date="2014-09" db="EMBL/GenBank/DDBJ databases">
        <authorList>
            <person name="Magalhaes I.L.F."/>
            <person name="Oliveira U."/>
            <person name="Santos F.R."/>
            <person name="Vidigal T.H.D.A."/>
            <person name="Brescovit A.D."/>
            <person name="Santos A.J."/>
        </authorList>
    </citation>
    <scope>NUCLEOTIDE SEQUENCE</scope>
    <source>
        <tissue evidence="1">Shoot tissue taken approximately 20 cm above the soil surface</tissue>
    </source>
</reference>
<dbReference type="AlphaFoldDB" id="A0A0A9ED26"/>
<sequence>MGLLLLRCQNLNQTLLLILQNGSGQFLQLTVRCKREIIREQMNPLSWYPILGK</sequence>
<dbReference type="EMBL" id="GBRH01199924">
    <property type="protein sequence ID" value="JAD97971.1"/>
    <property type="molecule type" value="Transcribed_RNA"/>
</dbReference>
<protein>
    <submittedName>
        <fullName evidence="1">Uncharacterized protein</fullName>
    </submittedName>
</protein>
<evidence type="ECO:0000313" key="1">
    <source>
        <dbReference type="EMBL" id="JAD97971.1"/>
    </source>
</evidence>
<organism evidence="1">
    <name type="scientific">Arundo donax</name>
    <name type="common">Giant reed</name>
    <name type="synonym">Donax arundinaceus</name>
    <dbReference type="NCBI Taxonomy" id="35708"/>
    <lineage>
        <taxon>Eukaryota</taxon>
        <taxon>Viridiplantae</taxon>
        <taxon>Streptophyta</taxon>
        <taxon>Embryophyta</taxon>
        <taxon>Tracheophyta</taxon>
        <taxon>Spermatophyta</taxon>
        <taxon>Magnoliopsida</taxon>
        <taxon>Liliopsida</taxon>
        <taxon>Poales</taxon>
        <taxon>Poaceae</taxon>
        <taxon>PACMAD clade</taxon>
        <taxon>Arundinoideae</taxon>
        <taxon>Arundineae</taxon>
        <taxon>Arundo</taxon>
    </lineage>
</organism>
<proteinExistence type="predicted"/>
<name>A0A0A9ED26_ARUDO</name>